<sequence>MATVMPHAPVRRMIAQDYWSTAVEERLAYLDSISPLNIGDAVTTARETIEDEIKAARLSVCAMQTRRNALLPISVLPSEVLARVFEFLILAFPTDNATYYYIASRRSGKLGWIAAATHVCRRWRQVAMENPCLWGRILFFIGSKWTEEMLARVKAAPITIAQEFSYHPPSSGPFTHPVIPSRLYQIRELKLSGQLQQILLELTQPAPILERLELVEDEKSAIYKGPNTLQSDFLGGHAPRLREITVRGVLFSWSSFSASALTEMILVSPRPYRSLQDGRMVPLPSTPLGMFLDFFVKAPNLTSLTLEGCLPTQTVPSLADRTVFLPSLSFLALKGPAADVARAMTHIRIPHSAKLRLTSTSKASSGEEYCTILSLISEHLGTHSTHPTSIQTFSIHAAPPAPAESMQAFDVYQHHITHDGIPEFDLKTPPYVSLRFDGNHGGNDIQSPVLRQICAALPFWDLRTLELSVPRSDWTGANWLDVMGPHKSVEHLRVSGIMAETLCSVLAQPVKTELAAAGKRKRRTRESLLFPGLQSLYLLDVNFEEPETLSSALYGVLHSSLQKRRTLKAGPKRLDISCCTFDAEQLGTLEEAVDEVVWDGDIGELESEEEDEDWHSEGSYAAAQVADSDDSSDDSDYW</sequence>
<proteinExistence type="predicted"/>
<dbReference type="Proteomes" id="UP000814140">
    <property type="component" value="Unassembled WGS sequence"/>
</dbReference>
<accession>A0ACB8SW51</accession>
<reference evidence="1" key="2">
    <citation type="journal article" date="2022" name="New Phytol.">
        <title>Evolutionary transition to the ectomycorrhizal habit in the genomes of a hyperdiverse lineage of mushroom-forming fungi.</title>
        <authorList>
            <person name="Looney B."/>
            <person name="Miyauchi S."/>
            <person name="Morin E."/>
            <person name="Drula E."/>
            <person name="Courty P.E."/>
            <person name="Kohler A."/>
            <person name="Kuo A."/>
            <person name="LaButti K."/>
            <person name="Pangilinan J."/>
            <person name="Lipzen A."/>
            <person name="Riley R."/>
            <person name="Andreopoulos W."/>
            <person name="He G."/>
            <person name="Johnson J."/>
            <person name="Nolan M."/>
            <person name="Tritt A."/>
            <person name="Barry K.W."/>
            <person name="Grigoriev I.V."/>
            <person name="Nagy L.G."/>
            <person name="Hibbett D."/>
            <person name="Henrissat B."/>
            <person name="Matheny P.B."/>
            <person name="Labbe J."/>
            <person name="Martin F.M."/>
        </authorList>
    </citation>
    <scope>NUCLEOTIDE SEQUENCE</scope>
    <source>
        <strain evidence="1">HHB10654</strain>
    </source>
</reference>
<evidence type="ECO:0000313" key="2">
    <source>
        <dbReference type="Proteomes" id="UP000814140"/>
    </source>
</evidence>
<comment type="caution">
    <text evidence="1">The sequence shown here is derived from an EMBL/GenBank/DDBJ whole genome shotgun (WGS) entry which is preliminary data.</text>
</comment>
<organism evidence="1 2">
    <name type="scientific">Artomyces pyxidatus</name>
    <dbReference type="NCBI Taxonomy" id="48021"/>
    <lineage>
        <taxon>Eukaryota</taxon>
        <taxon>Fungi</taxon>
        <taxon>Dikarya</taxon>
        <taxon>Basidiomycota</taxon>
        <taxon>Agaricomycotina</taxon>
        <taxon>Agaricomycetes</taxon>
        <taxon>Russulales</taxon>
        <taxon>Auriscalpiaceae</taxon>
        <taxon>Artomyces</taxon>
    </lineage>
</organism>
<name>A0ACB8SW51_9AGAM</name>
<reference evidence="1" key="1">
    <citation type="submission" date="2021-03" db="EMBL/GenBank/DDBJ databases">
        <authorList>
            <consortium name="DOE Joint Genome Institute"/>
            <person name="Ahrendt S."/>
            <person name="Looney B.P."/>
            <person name="Miyauchi S."/>
            <person name="Morin E."/>
            <person name="Drula E."/>
            <person name="Courty P.E."/>
            <person name="Chicoki N."/>
            <person name="Fauchery L."/>
            <person name="Kohler A."/>
            <person name="Kuo A."/>
            <person name="Labutti K."/>
            <person name="Pangilinan J."/>
            <person name="Lipzen A."/>
            <person name="Riley R."/>
            <person name="Andreopoulos W."/>
            <person name="He G."/>
            <person name="Johnson J."/>
            <person name="Barry K.W."/>
            <person name="Grigoriev I.V."/>
            <person name="Nagy L."/>
            <person name="Hibbett D."/>
            <person name="Henrissat B."/>
            <person name="Matheny P.B."/>
            <person name="Labbe J."/>
            <person name="Martin F."/>
        </authorList>
    </citation>
    <scope>NUCLEOTIDE SEQUENCE</scope>
    <source>
        <strain evidence="1">HHB10654</strain>
    </source>
</reference>
<evidence type="ECO:0000313" key="1">
    <source>
        <dbReference type="EMBL" id="KAI0060709.1"/>
    </source>
</evidence>
<gene>
    <name evidence="1" type="ORF">BV25DRAFT_1827587</name>
</gene>
<dbReference type="EMBL" id="MU277217">
    <property type="protein sequence ID" value="KAI0060709.1"/>
    <property type="molecule type" value="Genomic_DNA"/>
</dbReference>
<protein>
    <submittedName>
        <fullName evidence="1">Uncharacterized protein</fullName>
    </submittedName>
</protein>
<keyword evidence="2" id="KW-1185">Reference proteome</keyword>